<protein>
    <submittedName>
        <fullName evidence="3">DUF2786 domain-containing protein</fullName>
    </submittedName>
</protein>
<reference evidence="3" key="1">
    <citation type="submission" date="2020-07" db="EMBL/GenBank/DDBJ databases">
        <title>Huge and variable diversity of episymbiotic CPR bacteria and DPANN archaea in groundwater ecosystems.</title>
        <authorList>
            <person name="He C.Y."/>
            <person name="Keren R."/>
            <person name="Whittaker M."/>
            <person name="Farag I.F."/>
            <person name="Doudna J."/>
            <person name="Cate J.H.D."/>
            <person name="Banfield J.F."/>
        </authorList>
    </citation>
    <scope>NUCLEOTIDE SEQUENCE</scope>
    <source>
        <strain evidence="3">NC_groundwater_1664_Pr3_B-0.1um_52_9</strain>
    </source>
</reference>
<feature type="domain" description="DUF7168" evidence="2">
    <location>
        <begin position="59"/>
        <end position="170"/>
    </location>
</feature>
<organism evidence="3 4">
    <name type="scientific">Desulfomonile tiedjei</name>
    <dbReference type="NCBI Taxonomy" id="2358"/>
    <lineage>
        <taxon>Bacteria</taxon>
        <taxon>Pseudomonadati</taxon>
        <taxon>Thermodesulfobacteriota</taxon>
        <taxon>Desulfomonilia</taxon>
        <taxon>Desulfomonilales</taxon>
        <taxon>Desulfomonilaceae</taxon>
        <taxon>Desulfomonile</taxon>
    </lineage>
</organism>
<accession>A0A9D6V6E9</accession>
<dbReference type="Pfam" id="PF10979">
    <property type="entry name" value="DUF2786"/>
    <property type="match status" value="1"/>
</dbReference>
<evidence type="ECO:0000313" key="3">
    <source>
        <dbReference type="EMBL" id="MBI5249922.1"/>
    </source>
</evidence>
<feature type="domain" description="DUF2786" evidence="1">
    <location>
        <begin position="6"/>
        <end position="43"/>
    </location>
</feature>
<dbReference type="Proteomes" id="UP000807825">
    <property type="component" value="Unassembled WGS sequence"/>
</dbReference>
<dbReference type="InterPro" id="IPR024498">
    <property type="entry name" value="DUF2786"/>
</dbReference>
<sequence length="244" mass="27441">MTKEEVISKVRKLFELSGSPNENEAALAAAKARELLARHNLSMADLSTDELKSAIAATEASVKVGKVLRNWEKGLLIHIARGFECEHIIRRRQGCSPLLTFIGTEADAEVASYTFQFLYRELNRLVDRTLPRLKRENRNWNTASLRYAYLDGAVKRIGERFRERTQAVRTAESNGCRELVLVKDEIIRNYMASAFSSIKTEYSRSRIVSAGAFEKGYKDADHISLRAAVSGNSEEYSQASLSDS</sequence>
<dbReference type="AlphaFoldDB" id="A0A9D6V6E9"/>
<evidence type="ECO:0000259" key="1">
    <source>
        <dbReference type="Pfam" id="PF10979"/>
    </source>
</evidence>
<name>A0A9D6V6E9_9BACT</name>
<evidence type="ECO:0000313" key="4">
    <source>
        <dbReference type="Proteomes" id="UP000807825"/>
    </source>
</evidence>
<dbReference type="EMBL" id="JACRDE010000284">
    <property type="protein sequence ID" value="MBI5249922.1"/>
    <property type="molecule type" value="Genomic_DNA"/>
</dbReference>
<dbReference type="Pfam" id="PF23771">
    <property type="entry name" value="DUF7168"/>
    <property type="match status" value="1"/>
</dbReference>
<comment type="caution">
    <text evidence="3">The sequence shown here is derived from an EMBL/GenBank/DDBJ whole genome shotgun (WGS) entry which is preliminary data.</text>
</comment>
<evidence type="ECO:0000259" key="2">
    <source>
        <dbReference type="Pfam" id="PF23771"/>
    </source>
</evidence>
<dbReference type="InterPro" id="IPR055592">
    <property type="entry name" value="DUF7168"/>
</dbReference>
<gene>
    <name evidence="3" type="ORF">HY912_10555</name>
</gene>
<proteinExistence type="predicted"/>